<dbReference type="InterPro" id="IPR006140">
    <property type="entry name" value="D-isomer_DH_NAD-bd"/>
</dbReference>
<dbReference type="Pfam" id="PF02826">
    <property type="entry name" value="2-Hacid_dh_C"/>
    <property type="match status" value="1"/>
</dbReference>
<dbReference type="PANTHER" id="PTHR10996">
    <property type="entry name" value="2-HYDROXYACID DEHYDROGENASE-RELATED"/>
    <property type="match status" value="1"/>
</dbReference>
<dbReference type="GO" id="GO:0005829">
    <property type="term" value="C:cytosol"/>
    <property type="evidence" value="ECO:0007669"/>
    <property type="project" value="TreeGrafter"/>
</dbReference>
<dbReference type="Pfam" id="PF00389">
    <property type="entry name" value="2-Hacid_dh"/>
    <property type="match status" value="1"/>
</dbReference>
<feature type="domain" description="D-isomer specific 2-hydroxyacid dehydrogenase catalytic" evidence="5">
    <location>
        <begin position="59"/>
        <end position="337"/>
    </location>
</feature>
<evidence type="ECO:0000256" key="3">
    <source>
        <dbReference type="ARBA" id="ARBA00023027"/>
    </source>
</evidence>
<protein>
    <submittedName>
        <fullName evidence="7">Hydroxyacid dehydrogenase</fullName>
    </submittedName>
</protein>
<evidence type="ECO:0000256" key="4">
    <source>
        <dbReference type="RuleBase" id="RU003719"/>
    </source>
</evidence>
<dbReference type="InterPro" id="IPR050223">
    <property type="entry name" value="D-isomer_2-hydroxyacid_DH"/>
</dbReference>
<keyword evidence="3" id="KW-0520">NAD</keyword>
<gene>
    <name evidence="7" type="ORF">BIV57_06080</name>
</gene>
<dbReference type="GO" id="GO:0051287">
    <property type="term" value="F:NAD binding"/>
    <property type="evidence" value="ECO:0007669"/>
    <property type="project" value="InterPro"/>
</dbReference>
<dbReference type="GO" id="GO:0030267">
    <property type="term" value="F:glyoxylate reductase (NADPH) activity"/>
    <property type="evidence" value="ECO:0007669"/>
    <property type="project" value="TreeGrafter"/>
</dbReference>
<evidence type="ECO:0000256" key="2">
    <source>
        <dbReference type="ARBA" id="ARBA00023002"/>
    </source>
</evidence>
<reference evidence="7 8" key="1">
    <citation type="submission" date="2016-10" db="EMBL/GenBank/DDBJ databases">
        <title>Genome sequence of Streptomyces gilvigriseus MUSC 26.</title>
        <authorList>
            <person name="Lee L.-H."/>
            <person name="Ser H.-L."/>
        </authorList>
    </citation>
    <scope>NUCLEOTIDE SEQUENCE [LARGE SCALE GENOMIC DNA]</scope>
    <source>
        <strain evidence="7 8">MUSC 26</strain>
    </source>
</reference>
<keyword evidence="8" id="KW-1185">Reference proteome</keyword>
<dbReference type="GO" id="GO:0016618">
    <property type="term" value="F:hydroxypyruvate reductase [NAD(P)H] activity"/>
    <property type="evidence" value="ECO:0007669"/>
    <property type="project" value="TreeGrafter"/>
</dbReference>
<evidence type="ECO:0000259" key="5">
    <source>
        <dbReference type="Pfam" id="PF00389"/>
    </source>
</evidence>
<dbReference type="InterPro" id="IPR029753">
    <property type="entry name" value="D-isomer_DH_CS"/>
</dbReference>
<dbReference type="STRING" id="1428644.BIV57_06080"/>
<sequence length="346" mass="36918">MTTPQAGAPRRPRALLAMQPGLRDRLFTPQRLDRLGAALRLDAGLVAQRLGADAGPAEAAALAEAEVLITSWGCPPLTQDVLDRAPRLRAVLHAAGSVRHHVTDACWARGIAVTSAADANAVPVAEYTLAAILFAGKRVLDLRDAYRARRAATDWSGLFPDIGNHRRRIGLVGASRVGRRVIELLRPFDVDVAVHDPYLSEAEAAELGVRAAGLDALCAESDVLSIHAPQLPATRHMIDAGRLALLRDGATVINTSRGSLIDQEALTAELVSGRLRAVVDVTEPEFLPAGSPLYELPNVLLTPHIAGSMGNELSRMAEATVQEAERYAAGEALRFAVHAEELDRVA</sequence>
<evidence type="ECO:0000313" key="8">
    <source>
        <dbReference type="Proteomes" id="UP000243342"/>
    </source>
</evidence>
<feature type="domain" description="D-isomer specific 2-hydroxyacid dehydrogenase NAD-binding" evidence="6">
    <location>
        <begin position="132"/>
        <end position="306"/>
    </location>
</feature>
<comment type="similarity">
    <text evidence="1 4">Belongs to the D-isomer specific 2-hydroxyacid dehydrogenase family.</text>
</comment>
<dbReference type="Gene3D" id="3.40.50.720">
    <property type="entry name" value="NAD(P)-binding Rossmann-like Domain"/>
    <property type="match status" value="2"/>
</dbReference>
<dbReference type="EMBL" id="MLCF01000024">
    <property type="protein sequence ID" value="OIV38360.1"/>
    <property type="molecule type" value="Genomic_DNA"/>
</dbReference>
<organism evidence="7 8">
    <name type="scientific">Mangrovactinospora gilvigrisea</name>
    <dbReference type="NCBI Taxonomy" id="1428644"/>
    <lineage>
        <taxon>Bacteria</taxon>
        <taxon>Bacillati</taxon>
        <taxon>Actinomycetota</taxon>
        <taxon>Actinomycetes</taxon>
        <taxon>Kitasatosporales</taxon>
        <taxon>Streptomycetaceae</taxon>
        <taxon>Mangrovactinospora</taxon>
    </lineage>
</organism>
<dbReference type="PANTHER" id="PTHR10996:SF178">
    <property type="entry name" value="2-HYDROXYACID DEHYDROGENASE YGL185C-RELATED"/>
    <property type="match status" value="1"/>
</dbReference>
<dbReference type="CDD" id="cd12167">
    <property type="entry name" value="2-Hacid_dh_8"/>
    <property type="match status" value="1"/>
</dbReference>
<evidence type="ECO:0000259" key="6">
    <source>
        <dbReference type="Pfam" id="PF02826"/>
    </source>
</evidence>
<evidence type="ECO:0000313" key="7">
    <source>
        <dbReference type="EMBL" id="OIV38360.1"/>
    </source>
</evidence>
<comment type="caution">
    <text evidence="7">The sequence shown here is derived from an EMBL/GenBank/DDBJ whole genome shotgun (WGS) entry which is preliminary data.</text>
</comment>
<dbReference type="Proteomes" id="UP000243342">
    <property type="component" value="Unassembled WGS sequence"/>
</dbReference>
<proteinExistence type="inferred from homology"/>
<evidence type="ECO:0000256" key="1">
    <source>
        <dbReference type="ARBA" id="ARBA00005854"/>
    </source>
</evidence>
<dbReference type="AlphaFoldDB" id="A0A1J7CA05"/>
<dbReference type="PROSITE" id="PS00670">
    <property type="entry name" value="D_2_HYDROXYACID_DH_2"/>
    <property type="match status" value="1"/>
</dbReference>
<dbReference type="InterPro" id="IPR006139">
    <property type="entry name" value="D-isomer_2_OHA_DH_cat_dom"/>
</dbReference>
<name>A0A1J7CA05_9ACTN</name>
<accession>A0A1J7CA05</accession>
<dbReference type="InterPro" id="IPR036291">
    <property type="entry name" value="NAD(P)-bd_dom_sf"/>
</dbReference>
<dbReference type="SUPFAM" id="SSF52283">
    <property type="entry name" value="Formate/glycerate dehydrogenase catalytic domain-like"/>
    <property type="match status" value="1"/>
</dbReference>
<keyword evidence="2 4" id="KW-0560">Oxidoreductase</keyword>
<dbReference type="SUPFAM" id="SSF51735">
    <property type="entry name" value="NAD(P)-binding Rossmann-fold domains"/>
    <property type="match status" value="1"/>
</dbReference>